<proteinExistence type="predicted"/>
<sequence>MMLFATALFLAAQAILPSVQATPRNIRKNSWIELDCYVAGVKIGDTYTKEGEAKKDKWGNPILHYDWQLTYQVCKIYTDSAYYDPAKGRCISKSPDGLGGADWWDNCERQSINGWYDVDPSTNDIVINHAPYHADYAQGHGQRWSG</sequence>
<accession>A0A6S6W8X3</accession>
<organism evidence="1 2">
    <name type="scientific">Pyrenophora teres f. teres</name>
    <dbReference type="NCBI Taxonomy" id="97479"/>
    <lineage>
        <taxon>Eukaryota</taxon>
        <taxon>Fungi</taxon>
        <taxon>Dikarya</taxon>
        <taxon>Ascomycota</taxon>
        <taxon>Pezizomycotina</taxon>
        <taxon>Dothideomycetes</taxon>
        <taxon>Pleosporomycetidae</taxon>
        <taxon>Pleosporales</taxon>
        <taxon>Pleosporineae</taxon>
        <taxon>Pleosporaceae</taxon>
        <taxon>Pyrenophora</taxon>
    </lineage>
</organism>
<dbReference type="Proteomes" id="UP000472372">
    <property type="component" value="Chromosome 7"/>
</dbReference>
<reference evidence="1" key="1">
    <citation type="submission" date="2021-02" db="EMBL/GenBank/DDBJ databases">
        <authorList>
            <person name="Syme A R."/>
            <person name="Syme A R."/>
            <person name="Moolhuijzen P."/>
        </authorList>
    </citation>
    <scope>NUCLEOTIDE SEQUENCE</scope>
    <source>
        <strain evidence="1">W1-1</strain>
    </source>
</reference>
<dbReference type="AlphaFoldDB" id="A0A6S6W8X3"/>
<evidence type="ECO:0000313" key="2">
    <source>
        <dbReference type="Proteomes" id="UP000472372"/>
    </source>
</evidence>
<dbReference type="EMBL" id="HG992983">
    <property type="protein sequence ID" value="CAE7194624.1"/>
    <property type="molecule type" value="Genomic_DNA"/>
</dbReference>
<evidence type="ECO:0000313" key="1">
    <source>
        <dbReference type="EMBL" id="CAE7194624.1"/>
    </source>
</evidence>
<name>A0A6S6W8X3_9PLEO</name>
<protein>
    <submittedName>
        <fullName evidence="1">Uncharacterized protein</fullName>
    </submittedName>
</protein>
<gene>
    <name evidence="1" type="ORF">PTTW11_07984</name>
</gene>